<dbReference type="AlphaFoldDB" id="A0A5C4R2P4"/>
<sequence length="225" mass="24572">MTALCGKGVLAIWNGIAPGQDAEFIRWHVTEHIPERLSIPGFRRARRYVALEGHPAYFNFYEVDDAQVLSSETYLARLNQPSDWTQSIVPHFTDTSRTLCRVVDSFGHGVGRAMLTLQLSGQVTPALRRLVARIAESPDVCAVHLLEQAHDSVPVTQEARMRDRPDQSAGLILLIEGAVPERVAAVSNGAASDAAIAATMGTEPLMRGLYCLDFLMDCPDAVSTT</sequence>
<reference evidence="1 2" key="1">
    <citation type="submission" date="2019-06" db="EMBL/GenBank/DDBJ databases">
        <authorList>
            <person name="Li J."/>
        </authorList>
    </citation>
    <scope>NUCLEOTIDE SEQUENCE [LARGE SCALE GENOMIC DNA]</scope>
    <source>
        <strain evidence="1 2">CGMCC 1.8012</strain>
    </source>
</reference>
<evidence type="ECO:0000313" key="2">
    <source>
        <dbReference type="Proteomes" id="UP000304880"/>
    </source>
</evidence>
<proteinExistence type="predicted"/>
<accession>A0A5C4R2P4</accession>
<dbReference type="RefSeq" id="WP_176695182.1">
    <property type="nucleotide sequence ID" value="NZ_VDDC01000041.1"/>
</dbReference>
<comment type="caution">
    <text evidence="1">The sequence shown here is derived from an EMBL/GenBank/DDBJ whole genome shotgun (WGS) entry which is preliminary data.</text>
</comment>
<name>A0A5C4R2P4_9RHOB</name>
<dbReference type="InterPro" id="IPR011008">
    <property type="entry name" value="Dimeric_a/b-barrel"/>
</dbReference>
<dbReference type="SUPFAM" id="SSF54909">
    <property type="entry name" value="Dimeric alpha+beta barrel"/>
    <property type="match status" value="1"/>
</dbReference>
<keyword evidence="2" id="KW-1185">Reference proteome</keyword>
<organism evidence="1 2">
    <name type="scientific">Paracoccus haeundaensis</name>
    <dbReference type="NCBI Taxonomy" id="225362"/>
    <lineage>
        <taxon>Bacteria</taxon>
        <taxon>Pseudomonadati</taxon>
        <taxon>Pseudomonadota</taxon>
        <taxon>Alphaproteobacteria</taxon>
        <taxon>Rhodobacterales</taxon>
        <taxon>Paracoccaceae</taxon>
        <taxon>Paracoccus</taxon>
    </lineage>
</organism>
<dbReference type="Proteomes" id="UP000304880">
    <property type="component" value="Unassembled WGS sequence"/>
</dbReference>
<evidence type="ECO:0008006" key="3">
    <source>
        <dbReference type="Google" id="ProtNLM"/>
    </source>
</evidence>
<gene>
    <name evidence="1" type="ORF">FHD67_17310</name>
</gene>
<protein>
    <recommendedName>
        <fullName evidence="3">EthD domain-containing protein</fullName>
    </recommendedName>
</protein>
<dbReference type="EMBL" id="VDDC01000041">
    <property type="protein sequence ID" value="TNH38004.1"/>
    <property type="molecule type" value="Genomic_DNA"/>
</dbReference>
<evidence type="ECO:0000313" key="1">
    <source>
        <dbReference type="EMBL" id="TNH38004.1"/>
    </source>
</evidence>